<reference evidence="2 3" key="1">
    <citation type="submission" date="2018-06" db="EMBL/GenBank/DDBJ databases">
        <title>Streptomyces reniochalinae sp. nov. and Streptomyces diacarnus sp. nov. from marine sponges.</title>
        <authorList>
            <person name="Li L."/>
        </authorList>
    </citation>
    <scope>NUCLEOTIDE SEQUENCE [LARGE SCALE GENOMIC DNA]</scope>
    <source>
        <strain evidence="2 3">LHW50302</strain>
    </source>
</reference>
<gene>
    <name evidence="2" type="ORF">DQ392_11810</name>
</gene>
<comment type="caution">
    <text evidence="2">The sequence shown here is derived from an EMBL/GenBank/DDBJ whole genome shotgun (WGS) entry which is preliminary data.</text>
</comment>
<feature type="region of interest" description="Disordered" evidence="1">
    <location>
        <begin position="100"/>
        <end position="131"/>
    </location>
</feature>
<protein>
    <submittedName>
        <fullName evidence="2">Uncharacterized protein</fullName>
    </submittedName>
</protein>
<keyword evidence="3" id="KW-1185">Reference proteome</keyword>
<proteinExistence type="predicted"/>
<evidence type="ECO:0000256" key="1">
    <source>
        <dbReference type="SAM" id="MobiDB-lite"/>
    </source>
</evidence>
<feature type="region of interest" description="Disordered" evidence="1">
    <location>
        <begin position="158"/>
        <end position="185"/>
    </location>
</feature>
<sequence>MLLCVLAALATGCGIRATSVPVDAGAAPSRVGCVLPDEHESPRAGDARSLVRVYLVCGTRVSPVEREVRMPQGRSSAQRLPVARKLLQELERQPRTLEGAAGFTTDVPDGLTVESGAEGDPDEALRLNRPPDELPSFALAQLVCTYADTAAADADDGVVLGGPAGSPSDDGDEDAAGETKAPLKRYECDAALRARPEAAETAGTQV</sequence>
<evidence type="ECO:0000313" key="3">
    <source>
        <dbReference type="Proteomes" id="UP000253507"/>
    </source>
</evidence>
<dbReference type="EMBL" id="QOIM01000030">
    <property type="protein sequence ID" value="RCG19425.1"/>
    <property type="molecule type" value="Genomic_DNA"/>
</dbReference>
<evidence type="ECO:0000313" key="2">
    <source>
        <dbReference type="EMBL" id="RCG19425.1"/>
    </source>
</evidence>
<organism evidence="2 3">
    <name type="scientific">Streptomyces reniochalinae</name>
    <dbReference type="NCBI Taxonomy" id="2250578"/>
    <lineage>
        <taxon>Bacteria</taxon>
        <taxon>Bacillati</taxon>
        <taxon>Actinomycetota</taxon>
        <taxon>Actinomycetes</taxon>
        <taxon>Kitasatosporales</taxon>
        <taxon>Streptomycetaceae</taxon>
        <taxon>Streptomyces</taxon>
    </lineage>
</organism>
<dbReference type="AlphaFoldDB" id="A0A367EP88"/>
<accession>A0A367EP88</accession>
<name>A0A367EP88_9ACTN</name>
<dbReference type="Proteomes" id="UP000253507">
    <property type="component" value="Unassembled WGS sequence"/>
</dbReference>
<dbReference type="OrthoDB" id="4331879at2"/>